<comment type="caution">
    <text evidence="6">The sequence shown here is derived from an EMBL/GenBank/DDBJ whole genome shotgun (WGS) entry which is preliminary data.</text>
</comment>
<dbReference type="PANTHER" id="PTHR30055:SF234">
    <property type="entry name" value="HTH-TYPE TRANSCRIPTIONAL REGULATOR BETI"/>
    <property type="match status" value="1"/>
</dbReference>
<proteinExistence type="predicted"/>
<dbReference type="SUPFAM" id="SSF46689">
    <property type="entry name" value="Homeodomain-like"/>
    <property type="match status" value="1"/>
</dbReference>
<dbReference type="Pfam" id="PF00440">
    <property type="entry name" value="TetR_N"/>
    <property type="match status" value="1"/>
</dbReference>
<evidence type="ECO:0000256" key="1">
    <source>
        <dbReference type="ARBA" id="ARBA00023015"/>
    </source>
</evidence>
<accession>A0ABU4SVK4</accession>
<feature type="domain" description="HTH tetR-type" evidence="5">
    <location>
        <begin position="18"/>
        <end position="78"/>
    </location>
</feature>
<evidence type="ECO:0000313" key="7">
    <source>
        <dbReference type="Proteomes" id="UP001285521"/>
    </source>
</evidence>
<dbReference type="Proteomes" id="UP001285521">
    <property type="component" value="Unassembled WGS sequence"/>
</dbReference>
<feature type="DNA-binding region" description="H-T-H motif" evidence="4">
    <location>
        <begin position="41"/>
        <end position="60"/>
    </location>
</feature>
<dbReference type="PROSITE" id="PS50977">
    <property type="entry name" value="HTH_TETR_2"/>
    <property type="match status" value="1"/>
</dbReference>
<gene>
    <name evidence="6" type="ORF">SK803_06815</name>
</gene>
<dbReference type="InterPro" id="IPR050109">
    <property type="entry name" value="HTH-type_TetR-like_transc_reg"/>
</dbReference>
<sequence>MTAVVASPKIDGRKARGEKKRHAIIEATLRVIEREGIAGVTHRSVAREAGVPTTAPTYYFSTLDDLLIATLLWSAEELCDDVLQVVASGTAREIARSLAKAVDENRGRTLAEYELYLLAGRRPELKAAARRWLDLAVEAVRPADPVAFRAFLAAVDGLLIQGLIADVAPNEDELEPIVSFLIRGRDDFTATTREQ</sequence>
<evidence type="ECO:0000313" key="6">
    <source>
        <dbReference type="EMBL" id="MDX8029916.1"/>
    </source>
</evidence>
<organism evidence="6 7">
    <name type="scientific">Lentzea miocenica</name>
    <dbReference type="NCBI Taxonomy" id="3095431"/>
    <lineage>
        <taxon>Bacteria</taxon>
        <taxon>Bacillati</taxon>
        <taxon>Actinomycetota</taxon>
        <taxon>Actinomycetes</taxon>
        <taxon>Pseudonocardiales</taxon>
        <taxon>Pseudonocardiaceae</taxon>
        <taxon>Lentzea</taxon>
    </lineage>
</organism>
<keyword evidence="7" id="KW-1185">Reference proteome</keyword>
<dbReference type="InterPro" id="IPR001647">
    <property type="entry name" value="HTH_TetR"/>
</dbReference>
<evidence type="ECO:0000259" key="5">
    <source>
        <dbReference type="PROSITE" id="PS50977"/>
    </source>
</evidence>
<keyword evidence="1" id="KW-0805">Transcription regulation</keyword>
<dbReference type="Gene3D" id="1.10.357.10">
    <property type="entry name" value="Tetracycline Repressor, domain 2"/>
    <property type="match status" value="1"/>
</dbReference>
<keyword evidence="3" id="KW-0804">Transcription</keyword>
<evidence type="ECO:0000256" key="2">
    <source>
        <dbReference type="ARBA" id="ARBA00023125"/>
    </source>
</evidence>
<dbReference type="Pfam" id="PF17940">
    <property type="entry name" value="TetR_C_31"/>
    <property type="match status" value="1"/>
</dbReference>
<protein>
    <submittedName>
        <fullName evidence="6">TetR family transcriptional regulator</fullName>
    </submittedName>
</protein>
<name>A0ABU4SVK4_9PSEU</name>
<keyword evidence="2 4" id="KW-0238">DNA-binding</keyword>
<reference evidence="6 7" key="1">
    <citation type="submission" date="2023-11" db="EMBL/GenBank/DDBJ databases">
        <title>Lentzea sokolovensis, sp. nov., Lentzea kristufkii, sp. nov., and Lentzea miocenensis, sp. nov., rare actinobacteria from Sokolov Coal Basin, Miocene lacustrine sediment, Czech Republic.</title>
        <authorList>
            <person name="Lara A."/>
            <person name="Kotroba L."/>
            <person name="Nouioui I."/>
            <person name="Neumann-Schaal M."/>
            <person name="Mast Y."/>
            <person name="Chronakova A."/>
        </authorList>
    </citation>
    <scope>NUCLEOTIDE SEQUENCE [LARGE SCALE GENOMIC DNA]</scope>
    <source>
        <strain evidence="6 7">BCCO 10_0856</strain>
    </source>
</reference>
<dbReference type="InterPro" id="IPR009057">
    <property type="entry name" value="Homeodomain-like_sf"/>
</dbReference>
<evidence type="ECO:0000256" key="4">
    <source>
        <dbReference type="PROSITE-ProRule" id="PRU00335"/>
    </source>
</evidence>
<dbReference type="InterPro" id="IPR041583">
    <property type="entry name" value="TetR_C_31"/>
</dbReference>
<dbReference type="PANTHER" id="PTHR30055">
    <property type="entry name" value="HTH-TYPE TRANSCRIPTIONAL REGULATOR RUTR"/>
    <property type="match status" value="1"/>
</dbReference>
<dbReference type="RefSeq" id="WP_319965041.1">
    <property type="nucleotide sequence ID" value="NZ_JAXAVW010000004.1"/>
</dbReference>
<evidence type="ECO:0000256" key="3">
    <source>
        <dbReference type="ARBA" id="ARBA00023163"/>
    </source>
</evidence>
<dbReference type="EMBL" id="JAXAVW010000004">
    <property type="protein sequence ID" value="MDX8029916.1"/>
    <property type="molecule type" value="Genomic_DNA"/>
</dbReference>